<feature type="domain" description="NACHT N-terminal Helical" evidence="1">
    <location>
        <begin position="10"/>
        <end position="109"/>
    </location>
</feature>
<organism evidence="2">
    <name type="scientific">Streptomyces sp. R11</name>
    <dbReference type="NCBI Taxonomy" id="3238625"/>
    <lineage>
        <taxon>Bacteria</taxon>
        <taxon>Bacillati</taxon>
        <taxon>Actinomycetota</taxon>
        <taxon>Actinomycetes</taxon>
        <taxon>Kitasatosporales</taxon>
        <taxon>Streptomycetaceae</taxon>
        <taxon>Streptomyces</taxon>
    </lineage>
</organism>
<dbReference type="AlphaFoldDB" id="A0AB39N3M3"/>
<gene>
    <name evidence="2" type="ORF">AB5J55_24090</name>
</gene>
<dbReference type="EMBL" id="CP163432">
    <property type="protein sequence ID" value="XDQ12489.1"/>
    <property type="molecule type" value="Genomic_DNA"/>
</dbReference>
<dbReference type="Pfam" id="PF22733">
    <property type="entry name" value="NNH1"/>
    <property type="match status" value="1"/>
</dbReference>
<protein>
    <recommendedName>
        <fullName evidence="1">NACHT N-terminal Helical domain-containing protein</fullName>
    </recommendedName>
</protein>
<accession>A0AB39N3M3</accession>
<dbReference type="RefSeq" id="WP_369272652.1">
    <property type="nucleotide sequence ID" value="NZ_CP163432.1"/>
</dbReference>
<dbReference type="InterPro" id="IPR054547">
    <property type="entry name" value="NNH1"/>
</dbReference>
<name>A0AB39N3M3_9ACTN</name>
<reference evidence="2" key="1">
    <citation type="submission" date="2024-07" db="EMBL/GenBank/DDBJ databases">
        <authorList>
            <person name="Yu S.T."/>
        </authorList>
    </citation>
    <scope>NUCLEOTIDE SEQUENCE</scope>
    <source>
        <strain evidence="2">R11</strain>
    </source>
</reference>
<sequence>MERPARETPEAPLDEGEPAAVAGALQRTLHALGDLDLNDLEAVRPGHEALADQLHTQAGGDRLLRDLSYDSALLYFRLLNSACLHILHFFTQRSTFAARTLVEQSRQLGASCRAAAKRCTTPPCPCSSNAGTANAN</sequence>
<evidence type="ECO:0000259" key="1">
    <source>
        <dbReference type="Pfam" id="PF22733"/>
    </source>
</evidence>
<evidence type="ECO:0000313" key="2">
    <source>
        <dbReference type="EMBL" id="XDQ12489.1"/>
    </source>
</evidence>
<proteinExistence type="predicted"/>